<accession>A0A1Q9EVR3</accession>
<evidence type="ECO:0000313" key="8">
    <source>
        <dbReference type="Proteomes" id="UP000186817"/>
    </source>
</evidence>
<evidence type="ECO:0000256" key="3">
    <source>
        <dbReference type="ARBA" id="ARBA00022989"/>
    </source>
</evidence>
<feature type="transmembrane region" description="Helical" evidence="6">
    <location>
        <begin position="55"/>
        <end position="75"/>
    </location>
</feature>
<name>A0A1Q9EVR3_SYMMI</name>
<feature type="transmembrane region" description="Helical" evidence="6">
    <location>
        <begin position="12"/>
        <end position="34"/>
    </location>
</feature>
<dbReference type="AlphaFoldDB" id="A0A1Q9EVR3"/>
<evidence type="ECO:0000256" key="4">
    <source>
        <dbReference type="ARBA" id="ARBA00023136"/>
    </source>
</evidence>
<feature type="region of interest" description="Disordered" evidence="5">
    <location>
        <begin position="716"/>
        <end position="749"/>
    </location>
</feature>
<dbReference type="PANTHER" id="PTHR23515">
    <property type="entry name" value="HIGH-AFFINITY NITRATE TRANSPORTER 2.3"/>
    <property type="match status" value="1"/>
</dbReference>
<evidence type="ECO:0000313" key="7">
    <source>
        <dbReference type="EMBL" id="OLQ11475.1"/>
    </source>
</evidence>
<keyword evidence="3 6" id="KW-1133">Transmembrane helix</keyword>
<dbReference type="OrthoDB" id="10493980at2759"/>
<comment type="caution">
    <text evidence="7">The sequence shown here is derived from an EMBL/GenBank/DDBJ whole genome shotgun (WGS) entry which is preliminary data.</text>
</comment>
<dbReference type="GO" id="GO:0015112">
    <property type="term" value="F:nitrate transmembrane transporter activity"/>
    <property type="evidence" value="ECO:0007669"/>
    <property type="project" value="InterPro"/>
</dbReference>
<keyword evidence="2 6" id="KW-0812">Transmembrane</keyword>
<feature type="transmembrane region" description="Helical" evidence="6">
    <location>
        <begin position="114"/>
        <end position="134"/>
    </location>
</feature>
<sequence>MNNQLATHFRTYFQMDAADASALAGAFGLMNLFARSLGGITSDILFKYMGFRGRIWAQFLSLFFEAIFLFCFGLVDNSQPWYVALAVLVCFSLFVQMAEGTSYGIVPFMNRPQLAVVSALVGAGGNLGAVIAGFCFYRPIDDPMLPFQVHAGYVMFWALRDQEISALKEELEVLRADGEHKEGAKAALARELEALCSEMQSSKDASAELVPRAELEKFIRKQCQLRKKQPKLALGVEGMKNVFGDEVPGLSTTGSSFLALVTMLVGLNLIGELGGWVAARDCLQGSELQKAAPRQAYGGRRGVGTYHAVASLLDGSHTGGAPTSEHGRVKGGNADASLANALMQTLQQFQAVEGHLGFVDEGLEMASASMRMCIALVATGAMLYGTFSRSLEIVSLLDGWPTWVQASFQNDETASATVATGNGGCAKATVQNRPQLESETSLEAKVASAGEQSPKQGMCFQLQLRRATVHGAVHGAVYADAESFEGHVSKHTTANFTNVGDTLRHDAWLGVRVGEAANPGPVGPGDAISALLAGLQHDAWLGTRVGEASNPGPKHPKHLRSGLTKGDVRRLVKAMVFELASQFFGQHGGMPFGPSAVTAPVQAPSAWEQKGKAKGKGTGTPRDLATWQDGKGQARGKGPNATHDTSSPSQRKGQAQGKDAGAKGEHAGFKGLLKGNKGSKGSDFAVAGFLDGMDSGACRVPRESFAQSGEDLGLQSCKGEANSKGKGASRWSRNRLGPESSACIPGSKGRRWQKGWQTVRWQLRAGDLNFSKVVTDAETLEKGLDSGEPVLAFAEDEAQLQEFSGLMRGGCHADSLLVFSGEACAVTDSLAQDFPVERRRLPGQLRGQLKLRRCWVVAWHRGKPTLGDLPLDVEVDFIKTKAPAKRNLREESVVVRASSFQRFATAERWKKVQHRPGAQLRDWAARVGVPPADILDTWGWERGGSPDDGVIKGLMRLSPTAARALVAAGGRSLGDTTWFLQPLRWQDLTLAQPALLWQAPLQDEAADAYLRRVVSSSHDQGLHFDGRRLALRVDPRDPRNAPRPTVWNLRHAPALWHVEEIEEVLHGVGFTQVEVLAKSRDRRNVSWTFRAMRNDRREYVPIVVEDEEGPFEMEAARQRRKPKDSPTQPIRDARRQSVSFDLQELLCPTAAKGGGKAVNSKRKGTGTPARTVTVTAASADAATLAPTSGLDLLDLDLEGQDEAPDKDSAKKARQPLKATLPAGAVIEENGGLVPTEESGDQWSSGCVPTLCISNLCGINVM</sequence>
<reference evidence="7 8" key="1">
    <citation type="submission" date="2016-02" db="EMBL/GenBank/DDBJ databases">
        <title>Genome analysis of coral dinoflagellate symbionts highlights evolutionary adaptations to a symbiotic lifestyle.</title>
        <authorList>
            <person name="Aranda M."/>
            <person name="Li Y."/>
            <person name="Liew Y.J."/>
            <person name="Baumgarten S."/>
            <person name="Simakov O."/>
            <person name="Wilson M."/>
            <person name="Piel J."/>
            <person name="Ashoor H."/>
            <person name="Bougouffa S."/>
            <person name="Bajic V.B."/>
            <person name="Ryu T."/>
            <person name="Ravasi T."/>
            <person name="Bayer T."/>
            <person name="Micklem G."/>
            <person name="Kim H."/>
            <person name="Bhak J."/>
            <person name="Lajeunesse T.C."/>
            <person name="Voolstra C.R."/>
        </authorList>
    </citation>
    <scope>NUCLEOTIDE SEQUENCE [LARGE SCALE GENOMIC DNA]</scope>
    <source>
        <strain evidence="7 8">CCMP2467</strain>
    </source>
</reference>
<keyword evidence="8" id="KW-1185">Reference proteome</keyword>
<feature type="region of interest" description="Disordered" evidence="5">
    <location>
        <begin position="595"/>
        <end position="675"/>
    </location>
</feature>
<dbReference type="SUPFAM" id="SSF103473">
    <property type="entry name" value="MFS general substrate transporter"/>
    <property type="match status" value="1"/>
</dbReference>
<dbReference type="EMBL" id="LSRX01000058">
    <property type="protein sequence ID" value="OLQ11475.1"/>
    <property type="molecule type" value="Genomic_DNA"/>
</dbReference>
<feature type="compositionally biased region" description="Low complexity" evidence="5">
    <location>
        <begin position="650"/>
        <end position="659"/>
    </location>
</feature>
<organism evidence="7 8">
    <name type="scientific">Symbiodinium microadriaticum</name>
    <name type="common">Dinoflagellate</name>
    <name type="synonym">Zooxanthella microadriatica</name>
    <dbReference type="NCBI Taxonomy" id="2951"/>
    <lineage>
        <taxon>Eukaryota</taxon>
        <taxon>Sar</taxon>
        <taxon>Alveolata</taxon>
        <taxon>Dinophyceae</taxon>
        <taxon>Suessiales</taxon>
        <taxon>Symbiodiniaceae</taxon>
        <taxon>Symbiodinium</taxon>
    </lineage>
</organism>
<feature type="transmembrane region" description="Helical" evidence="6">
    <location>
        <begin position="81"/>
        <end position="102"/>
    </location>
</feature>
<gene>
    <name evidence="7" type="primary">NRT2.5</name>
    <name evidence="7" type="ORF">AK812_SmicGene4656</name>
</gene>
<keyword evidence="4 6" id="KW-0472">Membrane</keyword>
<evidence type="ECO:0000256" key="5">
    <source>
        <dbReference type="SAM" id="MobiDB-lite"/>
    </source>
</evidence>
<evidence type="ECO:0000256" key="1">
    <source>
        <dbReference type="ARBA" id="ARBA00004141"/>
    </source>
</evidence>
<evidence type="ECO:0000256" key="2">
    <source>
        <dbReference type="ARBA" id="ARBA00022692"/>
    </source>
</evidence>
<dbReference type="Gene3D" id="1.20.1250.20">
    <property type="entry name" value="MFS general substrate transporter like domains"/>
    <property type="match status" value="1"/>
</dbReference>
<evidence type="ECO:0000256" key="6">
    <source>
        <dbReference type="SAM" id="Phobius"/>
    </source>
</evidence>
<dbReference type="Proteomes" id="UP000186817">
    <property type="component" value="Unassembled WGS sequence"/>
</dbReference>
<protein>
    <submittedName>
        <fullName evidence="7">High affinity nitrate transporter 2.5</fullName>
    </submittedName>
</protein>
<feature type="region of interest" description="Disordered" evidence="5">
    <location>
        <begin position="1111"/>
        <end position="1135"/>
    </location>
</feature>
<dbReference type="GO" id="GO:0016020">
    <property type="term" value="C:membrane"/>
    <property type="evidence" value="ECO:0007669"/>
    <property type="project" value="UniProtKB-SubCell"/>
</dbReference>
<dbReference type="InterPro" id="IPR044772">
    <property type="entry name" value="NO3_transporter"/>
</dbReference>
<comment type="subcellular location">
    <subcellularLocation>
        <location evidence="1">Membrane</location>
        <topology evidence="1">Multi-pass membrane protein</topology>
    </subcellularLocation>
</comment>
<proteinExistence type="predicted"/>
<dbReference type="InterPro" id="IPR036259">
    <property type="entry name" value="MFS_trans_sf"/>
</dbReference>